<gene>
    <name evidence="1" type="ORF">P154DRAFT_417077</name>
</gene>
<evidence type="ECO:0000313" key="1">
    <source>
        <dbReference type="EMBL" id="KAF1996651.1"/>
    </source>
</evidence>
<dbReference type="PANTHER" id="PTHR38849">
    <property type="entry name" value="SMALL SECRETED PROTEIN"/>
    <property type="match status" value="1"/>
</dbReference>
<keyword evidence="2" id="KW-1185">Reference proteome</keyword>
<sequence>LTVQSYAQFQVSDGVAGNAQAEVAAKFPIDMSNLASVSDADHQIIKDARQVAESAETDAFNPAIDAATGDAVTALQNGKIKNKVLKLSLEVMDLMISQAQGDDKTTQIAAEQKKLDNNIALDTKAAGQASTGVSDT</sequence>
<dbReference type="OrthoDB" id="2151417at2759"/>
<dbReference type="PANTHER" id="PTHR38849:SF1">
    <property type="entry name" value="SMALL SECRETED PROTEIN"/>
    <property type="match status" value="1"/>
</dbReference>
<accession>A0A6A5W945</accession>
<dbReference type="EMBL" id="ML977623">
    <property type="protein sequence ID" value="KAF1996651.1"/>
    <property type="molecule type" value="Genomic_DNA"/>
</dbReference>
<dbReference type="Proteomes" id="UP000799779">
    <property type="component" value="Unassembled WGS sequence"/>
</dbReference>
<proteinExistence type="predicted"/>
<dbReference type="AlphaFoldDB" id="A0A6A5W945"/>
<name>A0A6A5W945_9PLEO</name>
<evidence type="ECO:0000313" key="2">
    <source>
        <dbReference type="Proteomes" id="UP000799779"/>
    </source>
</evidence>
<reference evidence="1" key="1">
    <citation type="journal article" date="2020" name="Stud. Mycol.">
        <title>101 Dothideomycetes genomes: a test case for predicting lifestyles and emergence of pathogens.</title>
        <authorList>
            <person name="Haridas S."/>
            <person name="Albert R."/>
            <person name="Binder M."/>
            <person name="Bloem J."/>
            <person name="Labutti K."/>
            <person name="Salamov A."/>
            <person name="Andreopoulos B."/>
            <person name="Baker S."/>
            <person name="Barry K."/>
            <person name="Bills G."/>
            <person name="Bluhm B."/>
            <person name="Cannon C."/>
            <person name="Castanera R."/>
            <person name="Culley D."/>
            <person name="Daum C."/>
            <person name="Ezra D."/>
            <person name="Gonzalez J."/>
            <person name="Henrissat B."/>
            <person name="Kuo A."/>
            <person name="Liang C."/>
            <person name="Lipzen A."/>
            <person name="Lutzoni F."/>
            <person name="Magnuson J."/>
            <person name="Mondo S."/>
            <person name="Nolan M."/>
            <person name="Ohm R."/>
            <person name="Pangilinan J."/>
            <person name="Park H.-J."/>
            <person name="Ramirez L."/>
            <person name="Alfaro M."/>
            <person name="Sun H."/>
            <person name="Tritt A."/>
            <person name="Yoshinaga Y."/>
            <person name="Zwiers L.-H."/>
            <person name="Turgeon B."/>
            <person name="Goodwin S."/>
            <person name="Spatafora J."/>
            <person name="Crous P."/>
            <person name="Grigoriev I."/>
        </authorList>
    </citation>
    <scope>NUCLEOTIDE SEQUENCE</scope>
    <source>
        <strain evidence="1">CBS 123094</strain>
    </source>
</reference>
<organism evidence="1 2">
    <name type="scientific">Amniculicola lignicola CBS 123094</name>
    <dbReference type="NCBI Taxonomy" id="1392246"/>
    <lineage>
        <taxon>Eukaryota</taxon>
        <taxon>Fungi</taxon>
        <taxon>Dikarya</taxon>
        <taxon>Ascomycota</taxon>
        <taxon>Pezizomycotina</taxon>
        <taxon>Dothideomycetes</taxon>
        <taxon>Pleosporomycetidae</taxon>
        <taxon>Pleosporales</taxon>
        <taxon>Amniculicolaceae</taxon>
        <taxon>Amniculicola</taxon>
    </lineage>
</organism>
<feature type="non-terminal residue" evidence="1">
    <location>
        <position position="1"/>
    </location>
</feature>
<evidence type="ECO:0008006" key="3">
    <source>
        <dbReference type="Google" id="ProtNLM"/>
    </source>
</evidence>
<feature type="non-terminal residue" evidence="1">
    <location>
        <position position="136"/>
    </location>
</feature>
<protein>
    <recommendedName>
        <fullName evidence="3">Small secreted protein</fullName>
    </recommendedName>
</protein>